<accession>A0A2N5DAD0</accession>
<feature type="compositionally biased region" description="Pro residues" evidence="1">
    <location>
        <begin position="368"/>
        <end position="379"/>
    </location>
</feature>
<proteinExistence type="predicted"/>
<keyword evidence="3" id="KW-1185">Reference proteome</keyword>
<dbReference type="Pfam" id="PF09684">
    <property type="entry name" value="Tail_P2_I"/>
    <property type="match status" value="1"/>
</dbReference>
<dbReference type="Proteomes" id="UP000234479">
    <property type="component" value="Unassembled WGS sequence"/>
</dbReference>
<protein>
    <submittedName>
        <fullName evidence="2">Uncharacterized protein</fullName>
    </submittedName>
</protein>
<comment type="caution">
    <text evidence="2">The sequence shown here is derived from an EMBL/GenBank/DDBJ whole genome shotgun (WGS) entry which is preliminary data.</text>
</comment>
<evidence type="ECO:0000313" key="2">
    <source>
        <dbReference type="EMBL" id="PLR23015.1"/>
    </source>
</evidence>
<organism evidence="2 3">
    <name type="scientific">Caulobacter zeae</name>
    <dbReference type="NCBI Taxonomy" id="2055137"/>
    <lineage>
        <taxon>Bacteria</taxon>
        <taxon>Pseudomonadati</taxon>
        <taxon>Pseudomonadota</taxon>
        <taxon>Alphaproteobacteria</taxon>
        <taxon>Caulobacterales</taxon>
        <taxon>Caulobacteraceae</taxon>
        <taxon>Caulobacter</taxon>
    </lineage>
</organism>
<dbReference type="InterPro" id="IPR006521">
    <property type="entry name" value="Tail_protein_I"/>
</dbReference>
<dbReference type="OrthoDB" id="9792285at2"/>
<feature type="region of interest" description="Disordered" evidence="1">
    <location>
        <begin position="366"/>
        <end position="394"/>
    </location>
</feature>
<evidence type="ECO:0000313" key="3">
    <source>
        <dbReference type="Proteomes" id="UP000234479"/>
    </source>
</evidence>
<dbReference type="RefSeq" id="WP_101719144.1">
    <property type="nucleotide sequence ID" value="NZ_PJRS01000034.1"/>
</dbReference>
<dbReference type="AlphaFoldDB" id="A0A2N5DAD0"/>
<dbReference type="EMBL" id="PJRS01000034">
    <property type="protein sequence ID" value="PLR23015.1"/>
    <property type="molecule type" value="Genomic_DNA"/>
</dbReference>
<feature type="region of interest" description="Disordered" evidence="1">
    <location>
        <begin position="768"/>
        <end position="788"/>
    </location>
</feature>
<sequence>MRQPAFAHLTGPAMWRRCDFDRTRIAPAPARVMLAPKATLPAKAADPAPWLAARGGAAVVPCPPDLCAEAAVLLADPARGLLALEGGATGTWRALPLPRARVRRPTPGPFDFQPTTPPADPAAPVDIARDAAGRVWLLDRAPPRLRVLSPDLTLLDTQTPPGASAPDQVVCSDWCAAVTDGDRLLVQPFGGVWGVASLPAPAIALAADPEFDLLVVLLPGPKLAIVTPDGLTVHALPAITAPVFLLVIGPNTIMVGEPRGAPGSPTETRFVSYGLSPADGPTMISSFGVRGVDGRAVWRQGDQVFASTADGARALYAREAPVETEGCVETYALDSEIFACPWHRVFIDACIPPGATVTLETKTADSLPPFPVRRPPRPPADVSTPATPVNIEDPWPPLGSLTADEAGWTPLGELDVRGAQADIPDPPERITRPSEEPYAQVRSDAVAPWPQVTLEGLIKAPPGRYLWLRVRLTGAERCSPAVLAVRASYPRPSLLEVLPAYWRADPVAAEATDRALALFEGWITEIDARISVLRQLADPRLAPPEALAWLASYAAITFDQRLDEAVRRQLLSEACWLYERRGTVPGLTRLISILSGAPAIIVEGFRMRRQSAAFVGQLSPILGSGLQLGDADAGGASEDPADAELEADYAALMLRRAMIRAAGGQPCPPDDPPYPLETDPLARFVRRFAHRFTVVLSRARTPVLEAVIQDAIEANKPAHTLHALCWMDAGFRVGGSLVGLSRLGETPCFEPALLGTAVLGADNTLGRAEPETRFRTGDRLNQERTGKP</sequence>
<name>A0A2N5DAD0_9CAUL</name>
<dbReference type="InterPro" id="IPR011748">
    <property type="entry name" value="Unchr_phage_tail-like"/>
</dbReference>
<dbReference type="NCBIfam" id="TIGR02242">
    <property type="entry name" value="tail_TIGR02242"/>
    <property type="match status" value="1"/>
</dbReference>
<evidence type="ECO:0000256" key="1">
    <source>
        <dbReference type="SAM" id="MobiDB-lite"/>
    </source>
</evidence>
<gene>
    <name evidence="2" type="ORF">SGCZBJ_16810</name>
</gene>
<reference evidence="2 3" key="1">
    <citation type="submission" date="2017-12" db="EMBL/GenBank/DDBJ databases">
        <title>The genome sequence of Caulobacter sp. 410.</title>
        <authorList>
            <person name="Gao J."/>
            <person name="Mao X."/>
            <person name="Sun J."/>
        </authorList>
    </citation>
    <scope>NUCLEOTIDE SEQUENCE [LARGE SCALE GENOMIC DNA]</scope>
    <source>
        <strain evidence="2 3">410</strain>
    </source>
</reference>